<dbReference type="SMART" id="SM00884">
    <property type="entry name" value="Cullin_Nedd8"/>
    <property type="match status" value="1"/>
</dbReference>
<dbReference type="SUPFAM" id="SSF46785">
    <property type="entry name" value="Winged helix' DNA-binding domain"/>
    <property type="match status" value="1"/>
</dbReference>
<dbReference type="InterPro" id="IPR001373">
    <property type="entry name" value="Cullin_N"/>
</dbReference>
<dbReference type="Pfam" id="PF26557">
    <property type="entry name" value="Cullin_AB"/>
    <property type="match status" value="1"/>
</dbReference>
<dbReference type="InterPro" id="IPR036388">
    <property type="entry name" value="WH-like_DNA-bd_sf"/>
</dbReference>
<dbReference type="Pfam" id="PF10557">
    <property type="entry name" value="Cullin_Nedd8"/>
    <property type="match status" value="1"/>
</dbReference>
<dbReference type="SUPFAM" id="SSF74788">
    <property type="entry name" value="Cullin repeat-like"/>
    <property type="match status" value="1"/>
</dbReference>
<evidence type="ECO:0000313" key="12">
    <source>
        <dbReference type="Proteomes" id="UP001175271"/>
    </source>
</evidence>
<comment type="caution">
    <text evidence="11">The sequence shown here is derived from an EMBL/GenBank/DDBJ whole genome shotgun (WGS) entry which is preliminary data.</text>
</comment>
<dbReference type="InterPro" id="IPR036390">
    <property type="entry name" value="WH_DNA-bd_sf"/>
</dbReference>
<organism evidence="11 12">
    <name type="scientific">Steinernema hermaphroditum</name>
    <dbReference type="NCBI Taxonomy" id="289476"/>
    <lineage>
        <taxon>Eukaryota</taxon>
        <taxon>Metazoa</taxon>
        <taxon>Ecdysozoa</taxon>
        <taxon>Nematoda</taxon>
        <taxon>Chromadorea</taxon>
        <taxon>Rhabditida</taxon>
        <taxon>Tylenchina</taxon>
        <taxon>Panagrolaimomorpha</taxon>
        <taxon>Strongyloidoidea</taxon>
        <taxon>Steinernematidae</taxon>
        <taxon>Steinernema</taxon>
    </lineage>
</organism>
<dbReference type="EMBL" id="JAUCMV010000001">
    <property type="protein sequence ID" value="KAK0428905.1"/>
    <property type="molecule type" value="Genomic_DNA"/>
</dbReference>
<evidence type="ECO:0000256" key="3">
    <source>
        <dbReference type="ARBA" id="ARBA00022499"/>
    </source>
</evidence>
<dbReference type="FunFam" id="1.20.1310.10:FF:000002">
    <property type="entry name" value="cullin-3 isoform X1"/>
    <property type="match status" value="1"/>
</dbReference>
<comment type="similarity">
    <text evidence="2 7 8">Belongs to the cullin family.</text>
</comment>
<dbReference type="Gene3D" id="1.10.10.10">
    <property type="entry name" value="Winged helix-like DNA-binding domain superfamily/Winged helix DNA-binding domain"/>
    <property type="match status" value="1"/>
</dbReference>
<dbReference type="InterPro" id="IPR016158">
    <property type="entry name" value="Cullin_homology"/>
</dbReference>
<evidence type="ECO:0000256" key="2">
    <source>
        <dbReference type="ARBA" id="ARBA00006019"/>
    </source>
</evidence>
<name>A0AA39IR22_9BILA</name>
<evidence type="ECO:0000313" key="11">
    <source>
        <dbReference type="EMBL" id="KAK0428905.1"/>
    </source>
</evidence>
<keyword evidence="3" id="KW-1017">Isopeptide bond</keyword>
<feature type="transmembrane region" description="Helical" evidence="9">
    <location>
        <begin position="336"/>
        <end position="361"/>
    </location>
</feature>
<dbReference type="InterPro" id="IPR019559">
    <property type="entry name" value="Cullin_neddylation_domain"/>
</dbReference>
<feature type="transmembrane region" description="Helical" evidence="9">
    <location>
        <begin position="418"/>
        <end position="436"/>
    </location>
</feature>
<feature type="transmembrane region" description="Helical" evidence="9">
    <location>
        <begin position="199"/>
        <end position="217"/>
    </location>
</feature>
<keyword evidence="5" id="KW-0832">Ubl conjugation</keyword>
<sequence length="1223" mass="138662">MIPLHIVTGVVYLSLISICLPLHLFILWIFVSTKELRSNMAYMIMVNLGVYECVELIMTTYDGVATLFQMQGNELSETIVGGLNSAAWDTHGPVILILSLNRLNAFLSTPKKGMFVGLLVLGWLYFAAKYAINIAFNCCYFTPSEFIWNFRDSSLMNTAGMISYVIIIGSLLISLVAYFIIFGIMVSKRKSVSFLEVRLLIQSIVIFLSTALTVTVYNYGVPVLPESPYTVMAIGIMNILNGGVNPIFVSCKEFRSNMAYIIMLNLGIFECLEMTMTIFDGFATLFQCKADELSETIIGGLNSAAWDTHGPIVLILSLNRLNSFLSSPKRRLFKGLIALGWIYFFVKFGINISLNCCFFEPDVFLWDYRKTYSSAFIGGESAYVIIIVSLAISLMSYLIIFGIMVSTRKAVSFLEVRLLIQSMIIFFSTAATVTFYKYAVPLLPDNHYAYMGIGILNILNGAFNPVLYLTLNPVFHRSLLSPSNLHDMSVSFDELWTTILVPVCKKIFDCERLDIYRYNSAHSTLYNHSIREIQLGEESQSGAFEIHGALVDFYSSAVDLTFREITEVVDDDVVLERYGAKWRIFSTAIPVLNGLMRYVNRSYTKRYGGYEQGQMAQLAWKNVLMAETTRDKVVGAALRLIERSRRNEKVDLGLVKAVIASLAAFGFERSAEVDESDLSDEQLIEHRLRFYVENFEKPVIEATKRFYENKADELLASLGIIAFMHEARRLIHQEEDLCGRILHAHSRDAVIGAVQEALIVKQLAEIRGKFLTLLEKEAVEDLNVLFELCTREPRALKGIAKEFEDHVRERGQKAIEEIVDASEPSAFVSAVLAVYGRFRSLVLSAFGNHACFVKALDIACEAFVDDNAVSRRFQSATRVAEILARHLDRVQRRGVGREEGDVEDVLRQAMIVFKYLREKDIFEKLYTKLLAARLVGGASANDDAEKAMIVNLRDACGYNFTTTMSRMFNDIVFSKDLSTAFRNHENVQRTKADFSVLVLSAGTWPFAGATTFSIPESLEAHMQCFQEFYAERHQSRKLIWHLNGSRGELQTRGFPRKYTFVATALQMALLLHFNNVDSLTEKGLALKLGITEDVLKEVLEPLLKVAILRKDDNLVVNAKFTSKRLKIDLTRLQTTKAATKKDDQEMEKAIEKGRMIEIQAATVRILKMRRRVEHNNLIAEVIEQVKTRFIPRVAMIKKCFDVLMEKEYLRRAEDERDIYEYIS</sequence>
<feature type="transmembrane region" description="Helical" evidence="9">
    <location>
        <begin position="6"/>
        <end position="31"/>
    </location>
</feature>
<evidence type="ECO:0000256" key="6">
    <source>
        <dbReference type="ARBA" id="ARBA00040451"/>
    </source>
</evidence>
<keyword evidence="12" id="KW-1185">Reference proteome</keyword>
<evidence type="ECO:0000256" key="8">
    <source>
        <dbReference type="RuleBase" id="RU003829"/>
    </source>
</evidence>
<evidence type="ECO:0000256" key="5">
    <source>
        <dbReference type="ARBA" id="ARBA00022843"/>
    </source>
</evidence>
<dbReference type="FunFam" id="1.10.10.10:FF:000014">
    <property type="entry name" value="Cullin 1"/>
    <property type="match status" value="1"/>
</dbReference>
<feature type="transmembrane region" description="Helical" evidence="9">
    <location>
        <begin position="115"/>
        <end position="136"/>
    </location>
</feature>
<feature type="domain" description="Cullin family profile" evidence="10">
    <location>
        <begin position="878"/>
        <end position="1103"/>
    </location>
</feature>
<dbReference type="InterPro" id="IPR059120">
    <property type="entry name" value="Cullin-like_AB"/>
</dbReference>
<dbReference type="PANTHER" id="PTHR11932">
    <property type="entry name" value="CULLIN"/>
    <property type="match status" value="1"/>
</dbReference>
<dbReference type="AlphaFoldDB" id="A0AA39IR22"/>
<feature type="transmembrane region" description="Helical" evidence="9">
    <location>
        <begin position="448"/>
        <end position="471"/>
    </location>
</feature>
<protein>
    <recommendedName>
        <fullName evidence="6">Cullin-5</fullName>
    </recommendedName>
</protein>
<dbReference type="GO" id="GO:0006511">
    <property type="term" value="P:ubiquitin-dependent protein catabolic process"/>
    <property type="evidence" value="ECO:0007669"/>
    <property type="project" value="InterPro"/>
</dbReference>
<keyword evidence="4" id="KW-0833">Ubl conjugation pathway</keyword>
<evidence type="ECO:0000259" key="10">
    <source>
        <dbReference type="PROSITE" id="PS50069"/>
    </source>
</evidence>
<dbReference type="InterPro" id="IPR045093">
    <property type="entry name" value="Cullin"/>
</dbReference>
<evidence type="ECO:0000256" key="4">
    <source>
        <dbReference type="ARBA" id="ARBA00022786"/>
    </source>
</evidence>
<dbReference type="Gene3D" id="1.20.1310.10">
    <property type="entry name" value="Cullin Repeats"/>
    <property type="match status" value="4"/>
</dbReference>
<dbReference type="Pfam" id="PF00888">
    <property type="entry name" value="Cullin"/>
    <property type="match status" value="1"/>
</dbReference>
<feature type="transmembrane region" description="Helical" evidence="9">
    <location>
        <begin position="381"/>
        <end position="406"/>
    </location>
</feature>
<proteinExistence type="inferred from homology"/>
<dbReference type="SUPFAM" id="SSF75632">
    <property type="entry name" value="Cullin homology domain"/>
    <property type="match status" value="1"/>
</dbReference>
<keyword evidence="9" id="KW-0472">Membrane</keyword>
<accession>A0AA39IR22</accession>
<dbReference type="Proteomes" id="UP001175271">
    <property type="component" value="Unassembled WGS sequence"/>
</dbReference>
<keyword evidence="9" id="KW-0812">Transmembrane</keyword>
<feature type="transmembrane region" description="Helical" evidence="9">
    <location>
        <begin position="161"/>
        <end position="187"/>
    </location>
</feature>
<dbReference type="Gene3D" id="3.30.230.130">
    <property type="entry name" value="Cullin, Chain C, Domain 2"/>
    <property type="match status" value="1"/>
</dbReference>
<gene>
    <name evidence="11" type="ORF">QR680_011077</name>
</gene>
<dbReference type="GO" id="GO:0031625">
    <property type="term" value="F:ubiquitin protein ligase binding"/>
    <property type="evidence" value="ECO:0007669"/>
    <property type="project" value="InterPro"/>
</dbReference>
<evidence type="ECO:0000256" key="1">
    <source>
        <dbReference type="ARBA" id="ARBA00004906"/>
    </source>
</evidence>
<keyword evidence="9" id="KW-1133">Transmembrane helix</keyword>
<evidence type="ECO:0000256" key="7">
    <source>
        <dbReference type="PROSITE-ProRule" id="PRU00330"/>
    </source>
</evidence>
<evidence type="ECO:0000256" key="9">
    <source>
        <dbReference type="SAM" id="Phobius"/>
    </source>
</evidence>
<dbReference type="SMART" id="SM00182">
    <property type="entry name" value="CULLIN"/>
    <property type="match status" value="1"/>
</dbReference>
<feature type="transmembrane region" description="Helical" evidence="9">
    <location>
        <begin position="229"/>
        <end position="249"/>
    </location>
</feature>
<dbReference type="FunFam" id="1.20.1310.10:FF:000014">
    <property type="entry name" value="Cullin 5"/>
    <property type="match status" value="1"/>
</dbReference>
<dbReference type="InterPro" id="IPR036317">
    <property type="entry name" value="Cullin_homology_sf"/>
</dbReference>
<reference evidence="11" key="1">
    <citation type="submission" date="2023-06" db="EMBL/GenBank/DDBJ databases">
        <title>Genomic analysis of the entomopathogenic nematode Steinernema hermaphroditum.</title>
        <authorList>
            <person name="Schwarz E.M."/>
            <person name="Heppert J.K."/>
            <person name="Baniya A."/>
            <person name="Schwartz H.T."/>
            <person name="Tan C.-H."/>
            <person name="Antoshechkin I."/>
            <person name="Sternberg P.W."/>
            <person name="Goodrich-Blair H."/>
            <person name="Dillman A.R."/>
        </authorList>
    </citation>
    <scope>NUCLEOTIDE SEQUENCE</scope>
    <source>
        <strain evidence="11">PS9179</strain>
        <tissue evidence="11">Whole animal</tissue>
    </source>
</reference>
<dbReference type="InterPro" id="IPR016159">
    <property type="entry name" value="Cullin_repeat-like_dom_sf"/>
</dbReference>
<comment type="pathway">
    <text evidence="1">Protein modification; protein ubiquitination.</text>
</comment>
<dbReference type="PROSITE" id="PS50069">
    <property type="entry name" value="CULLIN_2"/>
    <property type="match status" value="1"/>
</dbReference>